<evidence type="ECO:0008006" key="3">
    <source>
        <dbReference type="Google" id="ProtNLM"/>
    </source>
</evidence>
<keyword evidence="2" id="KW-1185">Reference proteome</keyword>
<sequence length="39" mass="3842">MSAFALDTNKAFAAVFALGLSALSMAFAIIPATPAGLVA</sequence>
<dbReference type="STRING" id="604088.SAMN04488060_2054"/>
<dbReference type="Proteomes" id="UP000199331">
    <property type="component" value="Unassembled WGS sequence"/>
</dbReference>
<organism evidence="1 2">
    <name type="scientific">Qipengyuania nanhaisediminis</name>
    <dbReference type="NCBI Taxonomy" id="604088"/>
    <lineage>
        <taxon>Bacteria</taxon>
        <taxon>Pseudomonadati</taxon>
        <taxon>Pseudomonadota</taxon>
        <taxon>Alphaproteobacteria</taxon>
        <taxon>Sphingomonadales</taxon>
        <taxon>Erythrobacteraceae</taxon>
        <taxon>Qipengyuania</taxon>
    </lineage>
</organism>
<evidence type="ECO:0000313" key="2">
    <source>
        <dbReference type="Proteomes" id="UP000199331"/>
    </source>
</evidence>
<dbReference type="OrthoDB" id="7411250at2"/>
<accession>A0A1I5NSF6</accession>
<evidence type="ECO:0000313" key="1">
    <source>
        <dbReference type="EMBL" id="SFP24560.1"/>
    </source>
</evidence>
<name>A0A1I5NSF6_9SPHN</name>
<dbReference type="RefSeq" id="WP_090481021.1">
    <property type="nucleotide sequence ID" value="NZ_FOWZ01000003.1"/>
</dbReference>
<gene>
    <name evidence="1" type="ORF">SAMN04488060_2054</name>
</gene>
<protein>
    <recommendedName>
        <fullName evidence="3">Recombination protein F</fullName>
    </recommendedName>
</protein>
<dbReference type="EMBL" id="FOWZ01000003">
    <property type="protein sequence ID" value="SFP24560.1"/>
    <property type="molecule type" value="Genomic_DNA"/>
</dbReference>
<reference evidence="2" key="1">
    <citation type="submission" date="2016-10" db="EMBL/GenBank/DDBJ databases">
        <authorList>
            <person name="Varghese N."/>
            <person name="Submissions S."/>
        </authorList>
    </citation>
    <scope>NUCLEOTIDE SEQUENCE [LARGE SCALE GENOMIC DNA]</scope>
    <source>
        <strain evidence="2">CGMCC 1.7715</strain>
    </source>
</reference>
<dbReference type="AlphaFoldDB" id="A0A1I5NSF6"/>
<proteinExistence type="predicted"/>